<dbReference type="PANTHER" id="PTHR30518:SF2">
    <property type="entry name" value="ENDOLYTIC MUREIN TRANSGLYCOSYLASE"/>
    <property type="match status" value="1"/>
</dbReference>
<keyword evidence="2 7" id="KW-0812">Transmembrane</keyword>
<dbReference type="GO" id="GO:0071555">
    <property type="term" value="P:cell wall organization"/>
    <property type="evidence" value="ECO:0007669"/>
    <property type="project" value="UniProtKB-KW"/>
</dbReference>
<dbReference type="NCBIfam" id="TIGR00247">
    <property type="entry name" value="endolytic transglycosylase MltG"/>
    <property type="match status" value="1"/>
</dbReference>
<dbReference type="eggNOG" id="COG1559">
    <property type="taxonomic scope" value="Bacteria"/>
</dbReference>
<evidence type="ECO:0000256" key="4">
    <source>
        <dbReference type="ARBA" id="ARBA00023136"/>
    </source>
</evidence>
<dbReference type="AlphaFoldDB" id="G4QLI1"/>
<evidence type="ECO:0000256" key="5">
    <source>
        <dbReference type="ARBA" id="ARBA00023239"/>
    </source>
</evidence>
<reference evidence="9 10" key="1">
    <citation type="journal article" date="2011" name="J. Bacteriol.">
        <title>Complete genome sequence of seawater bacterium Glaciecola nitratireducens FR1064T.</title>
        <authorList>
            <person name="Bian F."/>
            <person name="Qin Q.L."/>
            <person name="Xie B.B."/>
            <person name="Shu Y.L."/>
            <person name="Zhang X.Y."/>
            <person name="Yu Y."/>
            <person name="Chen B."/>
            <person name="Chen X.L."/>
            <person name="Zhou B.C."/>
            <person name="Zhang Y.Z."/>
        </authorList>
    </citation>
    <scope>NUCLEOTIDE SEQUENCE [LARGE SCALE GENOMIC DNA]</scope>
    <source>
        <strain evidence="10">JCM 12485 / KCTC 12276 / FR1064</strain>
    </source>
</reference>
<feature type="signal peptide" evidence="8">
    <location>
        <begin position="1"/>
        <end position="18"/>
    </location>
</feature>
<dbReference type="Proteomes" id="UP000009282">
    <property type="component" value="Chromosome"/>
</dbReference>
<dbReference type="EMBL" id="CP003060">
    <property type="protein sequence ID" value="AEP29848.1"/>
    <property type="molecule type" value="Genomic_DNA"/>
</dbReference>
<evidence type="ECO:0000313" key="10">
    <source>
        <dbReference type="Proteomes" id="UP000009282"/>
    </source>
</evidence>
<dbReference type="InterPro" id="IPR003770">
    <property type="entry name" value="MLTG-like"/>
</dbReference>
<feature type="site" description="Important for catalytic activity" evidence="7">
    <location>
        <position position="249"/>
    </location>
</feature>
<comment type="catalytic activity">
    <reaction evidence="7">
        <text>a peptidoglycan chain = a peptidoglycan chain with N-acetyl-1,6-anhydromuramyl-[peptide] at the reducing end + a peptidoglycan chain with N-acetylglucosamine at the non-reducing end.</text>
        <dbReference type="EC" id="4.2.2.29"/>
    </reaction>
</comment>
<dbReference type="GO" id="GO:0005886">
    <property type="term" value="C:plasma membrane"/>
    <property type="evidence" value="ECO:0007669"/>
    <property type="project" value="UniProtKB-UniRule"/>
</dbReference>
<comment type="similarity">
    <text evidence="7">Belongs to the transglycosylase MltG family.</text>
</comment>
<evidence type="ECO:0000256" key="1">
    <source>
        <dbReference type="ARBA" id="ARBA00022475"/>
    </source>
</evidence>
<dbReference type="EC" id="4.2.2.29" evidence="7"/>
<name>G4QLI1_GLANF</name>
<dbReference type="Gene3D" id="3.30.1490.480">
    <property type="entry name" value="Endolytic murein transglycosylase"/>
    <property type="match status" value="1"/>
</dbReference>
<evidence type="ECO:0000256" key="3">
    <source>
        <dbReference type="ARBA" id="ARBA00022989"/>
    </source>
</evidence>
<protein>
    <recommendedName>
        <fullName evidence="7">Endolytic murein transglycosylase</fullName>
        <ecNumber evidence="7">4.2.2.29</ecNumber>
    </recommendedName>
    <alternativeName>
        <fullName evidence="7">Peptidoglycan lytic transglycosylase</fullName>
    </alternativeName>
    <alternativeName>
        <fullName evidence="7">Peptidoglycan polymerization terminase</fullName>
    </alternativeName>
</protein>
<keyword evidence="3 7" id="KW-1133">Transmembrane helix</keyword>
<dbReference type="KEGG" id="gni:GNIT_1735"/>
<dbReference type="OrthoDB" id="9814591at2"/>
<keyword evidence="10" id="KW-1185">Reference proteome</keyword>
<feature type="chain" id="PRO_5003467384" description="Endolytic murein transglycosylase" evidence="8">
    <location>
        <begin position="19"/>
        <end position="367"/>
    </location>
</feature>
<accession>G4QLI1</accession>
<dbReference type="FunFam" id="3.30.160.60:FF:000242">
    <property type="entry name" value="Endolytic murein transglycosylase"/>
    <property type="match status" value="1"/>
</dbReference>
<comment type="function">
    <text evidence="7">Functions as a peptidoglycan terminase that cleaves nascent peptidoglycan strands endolytically to terminate their elongation.</text>
</comment>
<keyword evidence="7" id="KW-0997">Cell inner membrane</keyword>
<evidence type="ECO:0000256" key="6">
    <source>
        <dbReference type="ARBA" id="ARBA00023316"/>
    </source>
</evidence>
<dbReference type="GO" id="GO:0008932">
    <property type="term" value="F:lytic endotransglycosylase activity"/>
    <property type="evidence" value="ECO:0007669"/>
    <property type="project" value="UniProtKB-UniRule"/>
</dbReference>
<dbReference type="PANTHER" id="PTHR30518">
    <property type="entry name" value="ENDOLYTIC MUREIN TRANSGLYCOSYLASE"/>
    <property type="match status" value="1"/>
</dbReference>
<organism evidence="9 10">
    <name type="scientific">Glaciecola nitratireducens (strain JCM 12485 / KCTC 12276 / FR1064)</name>
    <dbReference type="NCBI Taxonomy" id="1085623"/>
    <lineage>
        <taxon>Bacteria</taxon>
        <taxon>Pseudomonadati</taxon>
        <taxon>Pseudomonadota</taxon>
        <taxon>Gammaproteobacteria</taxon>
        <taxon>Alteromonadales</taxon>
        <taxon>Alteromonadaceae</taxon>
        <taxon>Brumicola</taxon>
    </lineage>
</organism>
<dbReference type="HOGENOM" id="CLU_025574_0_2_6"/>
<evidence type="ECO:0000256" key="8">
    <source>
        <dbReference type="SAM" id="SignalP"/>
    </source>
</evidence>
<keyword evidence="8" id="KW-0732">Signal</keyword>
<proteinExistence type="inferred from homology"/>
<keyword evidence="1 7" id="KW-1003">Cell membrane</keyword>
<dbReference type="Gene3D" id="3.30.160.60">
    <property type="entry name" value="Classic Zinc Finger"/>
    <property type="match status" value="1"/>
</dbReference>
<evidence type="ECO:0000256" key="7">
    <source>
        <dbReference type="HAMAP-Rule" id="MF_02065"/>
    </source>
</evidence>
<dbReference type="Pfam" id="PF02618">
    <property type="entry name" value="YceG"/>
    <property type="match status" value="1"/>
</dbReference>
<dbReference type="GO" id="GO:0009252">
    <property type="term" value="P:peptidoglycan biosynthetic process"/>
    <property type="evidence" value="ECO:0007669"/>
    <property type="project" value="UniProtKB-UniRule"/>
</dbReference>
<dbReference type="HAMAP" id="MF_02065">
    <property type="entry name" value="MltG"/>
    <property type="match status" value="1"/>
</dbReference>
<sequence>MKKLAVVFVAVFIVSAVAAFFVYQSIDQYGINNTYVAESDAILTIQLKAGDTGSSVLNKLKQKGVFANPLLAKLWLKLHPEYSAVKKGYYEFYSGASIESIFSAISNGRVKQFSITLIEGLTLKQWLVLLANNDAINYNIKDAAALYDQIVGAPYDAEVNEGERSKTAARESVVNFHSSFCHNQYRSLEGCLLANTYFFDYQTSATDIIKRAYNNMQTVISEEWQGRYIDTVYDSPYQLLIMASIIEKETAVEDERGLISGVFDNRLKLNMRLQTDPTVIYGVGDNFDGNLTRKHLRQRTPYNTYVIKGLPITPIAMAGPASIKAAAKPEITEAIYFVAKGDGTHQFSETLAEHNAAVREYQLNKGK</sequence>
<gene>
    <name evidence="7" type="primary">mltG</name>
    <name evidence="9" type="ordered locus">GNIT_1735</name>
</gene>
<evidence type="ECO:0000256" key="2">
    <source>
        <dbReference type="ARBA" id="ARBA00022692"/>
    </source>
</evidence>
<keyword evidence="6 7" id="KW-0961">Cell wall biogenesis/degradation</keyword>
<dbReference type="RefSeq" id="WP_014108722.1">
    <property type="nucleotide sequence ID" value="NC_016041.1"/>
</dbReference>
<dbReference type="CDD" id="cd08010">
    <property type="entry name" value="MltG_like"/>
    <property type="match status" value="1"/>
</dbReference>
<keyword evidence="5 7" id="KW-0456">Lyase</keyword>
<keyword evidence="4 7" id="KW-0472">Membrane</keyword>
<evidence type="ECO:0000313" key="9">
    <source>
        <dbReference type="EMBL" id="AEP29848.1"/>
    </source>
</evidence>
<dbReference type="STRING" id="1085623.GNIT_1735"/>